<dbReference type="Proteomes" id="UP001183176">
    <property type="component" value="Unassembled WGS sequence"/>
</dbReference>
<keyword evidence="4 14" id="KW-0288">FMN</keyword>
<evidence type="ECO:0000256" key="7">
    <source>
        <dbReference type="ARBA" id="ARBA00022741"/>
    </source>
</evidence>
<comment type="pathway">
    <text evidence="1 14">Cofactor biosynthesis; FAD biosynthesis; FAD from FMN: step 1/1.</text>
</comment>
<dbReference type="InterPro" id="IPR015865">
    <property type="entry name" value="Riboflavin_kinase_bac/euk"/>
</dbReference>
<dbReference type="SUPFAM" id="SSF82114">
    <property type="entry name" value="Riboflavin kinase-like"/>
    <property type="match status" value="1"/>
</dbReference>
<dbReference type="EMBL" id="JAVREH010000006">
    <property type="protein sequence ID" value="MDT0261129.1"/>
    <property type="molecule type" value="Genomic_DNA"/>
</dbReference>
<dbReference type="NCBIfam" id="NF004160">
    <property type="entry name" value="PRK05627.1-3"/>
    <property type="match status" value="1"/>
</dbReference>
<comment type="caution">
    <text evidence="16">The sequence shown here is derived from an EMBL/GenBank/DDBJ whole genome shotgun (WGS) entry which is preliminary data.</text>
</comment>
<evidence type="ECO:0000313" key="16">
    <source>
        <dbReference type="EMBL" id="MDT0261129.1"/>
    </source>
</evidence>
<evidence type="ECO:0000259" key="15">
    <source>
        <dbReference type="SMART" id="SM00904"/>
    </source>
</evidence>
<keyword evidence="5 14" id="KW-0808">Transferase</keyword>
<sequence length="316" mass="34257">MQRWRGLDAIPTGWGRCVATIGVFDGVHRGHQQIIGRARKVADERGLPTVLVTFTPHPSEVVRPGSHPALLSTNTRKAELAEEHGVDVVVFVPFTPNFSRLSPQQFVHEAVVADLHVSSVVVGENFRFGHKAGGDVAALVELGQRWGFDAEGVELLSEGGRPISSTYIRSCVASGDLAAANHALGRPHRVDGVVIKGDQRGRELGYPTANLRAETLVAVPADGVYSGRVVSLDEWGNTRTDVPARTAAISIGTNPTFDGRHRSVEAYLLDFEGDLYGQNLGVEFTHRLRGMVKFDSIADLVVQMAADVDRTRELLD</sequence>
<keyword evidence="11" id="KW-0511">Multifunctional enzyme</keyword>
<dbReference type="RefSeq" id="WP_311422284.1">
    <property type="nucleotide sequence ID" value="NZ_JAVREH010000006.1"/>
</dbReference>
<dbReference type="InterPro" id="IPR002606">
    <property type="entry name" value="Riboflavin_kinase_bac"/>
</dbReference>
<evidence type="ECO:0000256" key="5">
    <source>
        <dbReference type="ARBA" id="ARBA00022679"/>
    </source>
</evidence>
<evidence type="ECO:0000256" key="9">
    <source>
        <dbReference type="ARBA" id="ARBA00022827"/>
    </source>
</evidence>
<keyword evidence="17" id="KW-1185">Reference proteome</keyword>
<dbReference type="InterPro" id="IPR023465">
    <property type="entry name" value="Riboflavin_kinase_dom_sf"/>
</dbReference>
<evidence type="ECO:0000256" key="11">
    <source>
        <dbReference type="ARBA" id="ARBA00023268"/>
    </source>
</evidence>
<dbReference type="SMART" id="SM00904">
    <property type="entry name" value="Flavokinase"/>
    <property type="match status" value="1"/>
</dbReference>
<dbReference type="EC" id="2.7.7.2" evidence="14"/>
<dbReference type="SUPFAM" id="SSF52374">
    <property type="entry name" value="Nucleotidylyl transferase"/>
    <property type="match status" value="1"/>
</dbReference>
<evidence type="ECO:0000256" key="4">
    <source>
        <dbReference type="ARBA" id="ARBA00022643"/>
    </source>
</evidence>
<dbReference type="Pfam" id="PF01687">
    <property type="entry name" value="Flavokinase"/>
    <property type="match status" value="1"/>
</dbReference>
<accession>A0ABU2J8Z7</accession>
<evidence type="ECO:0000256" key="6">
    <source>
        <dbReference type="ARBA" id="ARBA00022695"/>
    </source>
</evidence>
<evidence type="ECO:0000256" key="12">
    <source>
        <dbReference type="ARBA" id="ARBA00047880"/>
    </source>
</evidence>
<dbReference type="EC" id="2.7.1.26" evidence="14"/>
<dbReference type="NCBIfam" id="TIGR00125">
    <property type="entry name" value="cyt_tran_rel"/>
    <property type="match status" value="1"/>
</dbReference>
<dbReference type="Gene3D" id="2.40.30.30">
    <property type="entry name" value="Riboflavin kinase-like"/>
    <property type="match status" value="1"/>
</dbReference>
<dbReference type="GO" id="GO:0008531">
    <property type="term" value="F:riboflavin kinase activity"/>
    <property type="evidence" value="ECO:0007669"/>
    <property type="project" value="UniProtKB-EC"/>
</dbReference>
<proteinExistence type="inferred from homology"/>
<dbReference type="InterPro" id="IPR023468">
    <property type="entry name" value="Riboflavin_kinase"/>
</dbReference>
<comment type="catalytic activity">
    <reaction evidence="13 14">
        <text>FMN + ATP + H(+) = FAD + diphosphate</text>
        <dbReference type="Rhea" id="RHEA:17237"/>
        <dbReference type="ChEBI" id="CHEBI:15378"/>
        <dbReference type="ChEBI" id="CHEBI:30616"/>
        <dbReference type="ChEBI" id="CHEBI:33019"/>
        <dbReference type="ChEBI" id="CHEBI:57692"/>
        <dbReference type="ChEBI" id="CHEBI:58210"/>
        <dbReference type="EC" id="2.7.7.2"/>
    </reaction>
</comment>
<name>A0ABU2J8Z7_9ACTN</name>
<evidence type="ECO:0000256" key="10">
    <source>
        <dbReference type="ARBA" id="ARBA00022840"/>
    </source>
</evidence>
<dbReference type="InterPro" id="IPR015864">
    <property type="entry name" value="FAD_synthase"/>
</dbReference>
<gene>
    <name evidence="16" type="ORF">RM423_06940</name>
</gene>
<keyword evidence="9 14" id="KW-0274">FAD</keyword>
<comment type="pathway">
    <text evidence="2 14">Cofactor biosynthesis; FMN biosynthesis; FMN from riboflavin (ATP route): step 1/1.</text>
</comment>
<keyword evidence="10 14" id="KW-0067">ATP-binding</keyword>
<evidence type="ECO:0000256" key="13">
    <source>
        <dbReference type="ARBA" id="ARBA00049494"/>
    </source>
</evidence>
<dbReference type="InterPro" id="IPR014729">
    <property type="entry name" value="Rossmann-like_a/b/a_fold"/>
</dbReference>
<dbReference type="InterPro" id="IPR004821">
    <property type="entry name" value="Cyt_trans-like"/>
</dbReference>
<reference evidence="17" key="1">
    <citation type="submission" date="2023-07" db="EMBL/GenBank/DDBJ databases">
        <title>30 novel species of actinomycetes from the DSMZ collection.</title>
        <authorList>
            <person name="Nouioui I."/>
        </authorList>
    </citation>
    <scope>NUCLEOTIDE SEQUENCE [LARGE SCALE GENOMIC DNA]</scope>
    <source>
        <strain evidence="17">DSM 44399</strain>
    </source>
</reference>
<keyword evidence="7 14" id="KW-0547">Nucleotide-binding</keyword>
<evidence type="ECO:0000313" key="17">
    <source>
        <dbReference type="Proteomes" id="UP001183176"/>
    </source>
</evidence>
<feature type="domain" description="Riboflavin kinase" evidence="15">
    <location>
        <begin position="183"/>
        <end position="316"/>
    </location>
</feature>
<dbReference type="Pfam" id="PF06574">
    <property type="entry name" value="FAD_syn"/>
    <property type="match status" value="1"/>
</dbReference>
<organism evidence="16 17">
    <name type="scientific">Jatrophihabitans lederbergiae</name>
    <dbReference type="NCBI Taxonomy" id="3075547"/>
    <lineage>
        <taxon>Bacteria</taxon>
        <taxon>Bacillati</taxon>
        <taxon>Actinomycetota</taxon>
        <taxon>Actinomycetes</taxon>
        <taxon>Jatrophihabitantales</taxon>
        <taxon>Jatrophihabitantaceae</taxon>
        <taxon>Jatrophihabitans</taxon>
    </lineage>
</organism>
<evidence type="ECO:0000256" key="14">
    <source>
        <dbReference type="PIRNR" id="PIRNR004491"/>
    </source>
</evidence>
<evidence type="ECO:0000256" key="2">
    <source>
        <dbReference type="ARBA" id="ARBA00005201"/>
    </source>
</evidence>
<comment type="similarity">
    <text evidence="14">Belongs to the ribF family.</text>
</comment>
<keyword evidence="8 14" id="KW-0418">Kinase</keyword>
<dbReference type="PIRSF" id="PIRSF004491">
    <property type="entry name" value="FAD_Synth"/>
    <property type="match status" value="1"/>
</dbReference>
<dbReference type="CDD" id="cd02064">
    <property type="entry name" value="FAD_synthetase_N"/>
    <property type="match status" value="1"/>
</dbReference>
<keyword evidence="6 14" id="KW-0548">Nucleotidyltransferase</keyword>
<dbReference type="PANTHER" id="PTHR22749:SF6">
    <property type="entry name" value="RIBOFLAVIN KINASE"/>
    <property type="match status" value="1"/>
</dbReference>
<dbReference type="PANTHER" id="PTHR22749">
    <property type="entry name" value="RIBOFLAVIN KINASE/FMN ADENYLYLTRANSFERASE"/>
    <property type="match status" value="1"/>
</dbReference>
<evidence type="ECO:0000256" key="8">
    <source>
        <dbReference type="ARBA" id="ARBA00022777"/>
    </source>
</evidence>
<protein>
    <recommendedName>
        <fullName evidence="14">Riboflavin biosynthesis protein</fullName>
    </recommendedName>
    <domain>
        <recommendedName>
            <fullName evidence="14">Riboflavin kinase</fullName>
            <ecNumber evidence="14">2.7.1.26</ecNumber>
        </recommendedName>
        <alternativeName>
            <fullName evidence="14">Flavokinase</fullName>
        </alternativeName>
    </domain>
    <domain>
        <recommendedName>
            <fullName evidence="14">FMN adenylyltransferase</fullName>
            <ecNumber evidence="14">2.7.7.2</ecNumber>
        </recommendedName>
        <alternativeName>
            <fullName evidence="14">FAD pyrophosphorylase</fullName>
        </alternativeName>
        <alternativeName>
            <fullName evidence="14">FAD synthase</fullName>
        </alternativeName>
    </domain>
</protein>
<comment type="catalytic activity">
    <reaction evidence="12 14">
        <text>riboflavin + ATP = FMN + ADP + H(+)</text>
        <dbReference type="Rhea" id="RHEA:14357"/>
        <dbReference type="ChEBI" id="CHEBI:15378"/>
        <dbReference type="ChEBI" id="CHEBI:30616"/>
        <dbReference type="ChEBI" id="CHEBI:57986"/>
        <dbReference type="ChEBI" id="CHEBI:58210"/>
        <dbReference type="ChEBI" id="CHEBI:456216"/>
        <dbReference type="EC" id="2.7.1.26"/>
    </reaction>
</comment>
<keyword evidence="3 14" id="KW-0285">Flavoprotein</keyword>
<evidence type="ECO:0000256" key="3">
    <source>
        <dbReference type="ARBA" id="ARBA00022630"/>
    </source>
</evidence>
<dbReference type="NCBIfam" id="TIGR00083">
    <property type="entry name" value="ribF"/>
    <property type="match status" value="1"/>
</dbReference>
<evidence type="ECO:0000256" key="1">
    <source>
        <dbReference type="ARBA" id="ARBA00004726"/>
    </source>
</evidence>
<dbReference type="GO" id="GO:0003919">
    <property type="term" value="F:FMN adenylyltransferase activity"/>
    <property type="evidence" value="ECO:0007669"/>
    <property type="project" value="UniProtKB-EC"/>
</dbReference>
<dbReference type="Gene3D" id="3.40.50.620">
    <property type="entry name" value="HUPs"/>
    <property type="match status" value="1"/>
</dbReference>